<dbReference type="Proteomes" id="UP000717996">
    <property type="component" value="Unassembled WGS sequence"/>
</dbReference>
<reference evidence="1" key="1">
    <citation type="journal article" date="2020" name="Microb. Genom.">
        <title>Genetic diversity of clinical and environmental Mucorales isolates obtained from an investigation of mucormycosis cases among solid organ transplant recipients.</title>
        <authorList>
            <person name="Nguyen M.H."/>
            <person name="Kaul D."/>
            <person name="Muto C."/>
            <person name="Cheng S.J."/>
            <person name="Richter R.A."/>
            <person name="Bruno V.M."/>
            <person name="Liu G."/>
            <person name="Beyhan S."/>
            <person name="Sundermann A.J."/>
            <person name="Mounaud S."/>
            <person name="Pasculle A.W."/>
            <person name="Nierman W.C."/>
            <person name="Driscoll E."/>
            <person name="Cumbie R."/>
            <person name="Clancy C.J."/>
            <person name="Dupont C.L."/>
        </authorList>
    </citation>
    <scope>NUCLEOTIDE SEQUENCE</scope>
    <source>
        <strain evidence="1">GL16</strain>
    </source>
</reference>
<name>A0A9P6YBD8_RHIOR</name>
<dbReference type="AlphaFoldDB" id="A0A9P6YBD8"/>
<evidence type="ECO:0000313" key="2">
    <source>
        <dbReference type="Proteomes" id="UP000717996"/>
    </source>
</evidence>
<protein>
    <recommendedName>
        <fullName evidence="3">Tc1-like transposase DDE domain-containing protein</fullName>
    </recommendedName>
</protein>
<comment type="caution">
    <text evidence="1">The sequence shown here is derived from an EMBL/GenBank/DDBJ whole genome shotgun (WGS) entry which is preliminary data.</text>
</comment>
<dbReference type="OrthoDB" id="2446457at2759"/>
<organism evidence="1 2">
    <name type="scientific">Rhizopus oryzae</name>
    <name type="common">Mucormycosis agent</name>
    <name type="synonym">Rhizopus arrhizus var. delemar</name>
    <dbReference type="NCBI Taxonomy" id="64495"/>
    <lineage>
        <taxon>Eukaryota</taxon>
        <taxon>Fungi</taxon>
        <taxon>Fungi incertae sedis</taxon>
        <taxon>Mucoromycota</taxon>
        <taxon>Mucoromycotina</taxon>
        <taxon>Mucoromycetes</taxon>
        <taxon>Mucorales</taxon>
        <taxon>Mucorineae</taxon>
        <taxon>Rhizopodaceae</taxon>
        <taxon>Rhizopus</taxon>
    </lineage>
</organism>
<dbReference type="GO" id="GO:0003676">
    <property type="term" value="F:nucleic acid binding"/>
    <property type="evidence" value="ECO:0007669"/>
    <property type="project" value="InterPro"/>
</dbReference>
<evidence type="ECO:0008006" key="3">
    <source>
        <dbReference type="Google" id="ProtNLM"/>
    </source>
</evidence>
<dbReference type="Gene3D" id="3.30.420.10">
    <property type="entry name" value="Ribonuclease H-like superfamily/Ribonuclease H"/>
    <property type="match status" value="1"/>
</dbReference>
<proteinExistence type="predicted"/>
<dbReference type="InterPro" id="IPR036397">
    <property type="entry name" value="RNaseH_sf"/>
</dbReference>
<dbReference type="EMBL" id="JAANIT010000832">
    <property type="protein sequence ID" value="KAG1544142.1"/>
    <property type="molecule type" value="Genomic_DNA"/>
</dbReference>
<dbReference type="OMA" id="CEACMAY"/>
<accession>A0A9P6YBD8</accession>
<gene>
    <name evidence="1" type="ORF">G6F51_006247</name>
</gene>
<sequence length="74" mass="8521">MSAQSPDLNSIKHAWNVLERRIERKILSVKHLEHLKVALLEKWARLDDEFADQLVRSIKKQCEAVIKAKSGATE</sequence>
<evidence type="ECO:0000313" key="1">
    <source>
        <dbReference type="EMBL" id="KAG1544142.1"/>
    </source>
</evidence>